<dbReference type="EMBL" id="CAJFCW020000006">
    <property type="protein sequence ID" value="CAG9127704.1"/>
    <property type="molecule type" value="Genomic_DNA"/>
</dbReference>
<evidence type="ECO:0000259" key="7">
    <source>
        <dbReference type="PROSITE" id="PS50262"/>
    </source>
</evidence>
<sequence>MSPIHRNHTIFSHPSSSHFVSPLILPESITPDAAYDDSILDQVSRRPEDGSIDFIAHVYVMPCLLIIGFINQSLNIGTLNSLASAGYLYLKASAIADVLSIIALIPFCVRQGHAHNAHSYMAMFFHAHIELPLINSLITASALCLVAMTIDRYLSIRHPITFYNTPDCKNRIRHSITILFAVSFILFIPSGWQKVLVPHWDSKHQTVFWTIEVNRPLNQSTIFQTYLMFREFISRLGPIVILTVLNVGMIRSLRRIKIRYNSRRVNQPPRVREMDRTRISVLLLITSATFVICTLPASVLSLFVSKTHKYDDWKFQLFRAFANCLQVSHYLHNFYLYTICSSEYRHAFLKLIGCYKPNRFSNSTGDSPTIRFSNTNVAQYLLTRINGKYIGRKKLSTTQIPFDFERKTPASA</sequence>
<comment type="subcellular location">
    <subcellularLocation>
        <location evidence="1">Membrane</location>
    </subcellularLocation>
</comment>
<feature type="transmembrane region" description="Helical" evidence="6">
    <location>
        <begin position="279"/>
        <end position="304"/>
    </location>
</feature>
<dbReference type="InterPro" id="IPR000276">
    <property type="entry name" value="GPCR_Rhodpsn"/>
</dbReference>
<dbReference type="PROSITE" id="PS00237">
    <property type="entry name" value="G_PROTEIN_RECEP_F1_1"/>
    <property type="match status" value="1"/>
</dbReference>
<dbReference type="PRINTS" id="PR00237">
    <property type="entry name" value="GPCRRHODOPSN"/>
</dbReference>
<evidence type="ECO:0000256" key="4">
    <source>
        <dbReference type="ARBA" id="ARBA00023136"/>
    </source>
</evidence>
<comment type="similarity">
    <text evidence="5">Belongs to the G-protein coupled receptor 1 family.</text>
</comment>
<accession>A0A811LPU4</accession>
<evidence type="ECO:0000313" key="9">
    <source>
        <dbReference type="Proteomes" id="UP000614601"/>
    </source>
</evidence>
<evidence type="ECO:0000313" key="8">
    <source>
        <dbReference type="EMBL" id="CAD5230337.1"/>
    </source>
</evidence>
<dbReference type="InterPro" id="IPR017452">
    <property type="entry name" value="GPCR_Rhodpsn_7TM"/>
</dbReference>
<comment type="caution">
    <text evidence="8">The sequence shown here is derived from an EMBL/GenBank/DDBJ whole genome shotgun (WGS) entry which is preliminary data.</text>
</comment>
<dbReference type="GO" id="GO:0016020">
    <property type="term" value="C:membrane"/>
    <property type="evidence" value="ECO:0007669"/>
    <property type="project" value="UniProtKB-SubCell"/>
</dbReference>
<keyword evidence="5" id="KW-0675">Receptor</keyword>
<evidence type="ECO:0000256" key="3">
    <source>
        <dbReference type="ARBA" id="ARBA00022989"/>
    </source>
</evidence>
<dbReference type="OrthoDB" id="10033446at2759"/>
<evidence type="ECO:0000256" key="6">
    <source>
        <dbReference type="SAM" id="Phobius"/>
    </source>
</evidence>
<proteinExistence type="inferred from homology"/>
<gene>
    <name evidence="8" type="ORF">BOKJ2_LOCUS14085</name>
</gene>
<dbReference type="PANTHER" id="PTHR47760">
    <property type="entry name" value="G-PROTEIN COUPLED RECEPTOR B0563.6-LIKE PROTEIN-RELATED"/>
    <property type="match status" value="1"/>
</dbReference>
<dbReference type="PANTHER" id="PTHR47760:SF3">
    <property type="entry name" value="G-PROTEIN COUPLED RECEPTOR AH9.1-RELATED"/>
    <property type="match status" value="1"/>
</dbReference>
<feature type="domain" description="G-protein coupled receptors family 1 profile" evidence="7">
    <location>
        <begin position="62"/>
        <end position="337"/>
    </location>
</feature>
<keyword evidence="5" id="KW-0297">G-protein coupled receptor</keyword>
<dbReference type="EMBL" id="CAJFDH010000006">
    <property type="protein sequence ID" value="CAD5230337.1"/>
    <property type="molecule type" value="Genomic_DNA"/>
</dbReference>
<feature type="transmembrane region" description="Helical" evidence="6">
    <location>
        <begin position="88"/>
        <end position="113"/>
    </location>
</feature>
<keyword evidence="2 5" id="KW-0812">Transmembrane</keyword>
<dbReference type="Gene3D" id="1.20.1070.10">
    <property type="entry name" value="Rhodopsin 7-helix transmembrane proteins"/>
    <property type="match status" value="1"/>
</dbReference>
<name>A0A811LPU4_9BILA</name>
<dbReference type="Proteomes" id="UP000783686">
    <property type="component" value="Unassembled WGS sequence"/>
</dbReference>
<keyword evidence="4 6" id="KW-0472">Membrane</keyword>
<dbReference type="GO" id="GO:0004930">
    <property type="term" value="F:G protein-coupled receptor activity"/>
    <property type="evidence" value="ECO:0007669"/>
    <property type="project" value="UniProtKB-KW"/>
</dbReference>
<keyword evidence="5" id="KW-0807">Transducer</keyword>
<organism evidence="8 9">
    <name type="scientific">Bursaphelenchus okinawaensis</name>
    <dbReference type="NCBI Taxonomy" id="465554"/>
    <lineage>
        <taxon>Eukaryota</taxon>
        <taxon>Metazoa</taxon>
        <taxon>Ecdysozoa</taxon>
        <taxon>Nematoda</taxon>
        <taxon>Chromadorea</taxon>
        <taxon>Rhabditida</taxon>
        <taxon>Tylenchina</taxon>
        <taxon>Tylenchomorpha</taxon>
        <taxon>Aphelenchoidea</taxon>
        <taxon>Aphelenchoididae</taxon>
        <taxon>Bursaphelenchus</taxon>
    </lineage>
</organism>
<dbReference type="InterPro" id="IPR053093">
    <property type="entry name" value="GPCR-like"/>
</dbReference>
<feature type="transmembrane region" description="Helical" evidence="6">
    <location>
        <begin position="232"/>
        <end position="253"/>
    </location>
</feature>
<dbReference type="CDD" id="cd14978">
    <property type="entry name" value="7tmA_FMRFamide_R-like"/>
    <property type="match status" value="1"/>
</dbReference>
<feature type="transmembrane region" description="Helical" evidence="6">
    <location>
        <begin position="54"/>
        <end position="76"/>
    </location>
</feature>
<feature type="transmembrane region" description="Helical" evidence="6">
    <location>
        <begin position="133"/>
        <end position="154"/>
    </location>
</feature>
<keyword evidence="9" id="KW-1185">Reference proteome</keyword>
<keyword evidence="3 6" id="KW-1133">Transmembrane helix</keyword>
<dbReference type="PROSITE" id="PS50262">
    <property type="entry name" value="G_PROTEIN_RECEP_F1_2"/>
    <property type="match status" value="1"/>
</dbReference>
<evidence type="ECO:0000256" key="2">
    <source>
        <dbReference type="ARBA" id="ARBA00022692"/>
    </source>
</evidence>
<feature type="transmembrane region" description="Helical" evidence="6">
    <location>
        <begin position="175"/>
        <end position="192"/>
    </location>
</feature>
<evidence type="ECO:0000256" key="1">
    <source>
        <dbReference type="ARBA" id="ARBA00004370"/>
    </source>
</evidence>
<dbReference type="SUPFAM" id="SSF81321">
    <property type="entry name" value="Family A G protein-coupled receptor-like"/>
    <property type="match status" value="1"/>
</dbReference>
<dbReference type="Pfam" id="PF00001">
    <property type="entry name" value="7tm_1"/>
    <property type="match status" value="1"/>
</dbReference>
<dbReference type="Proteomes" id="UP000614601">
    <property type="component" value="Unassembled WGS sequence"/>
</dbReference>
<protein>
    <recommendedName>
        <fullName evidence="7">G-protein coupled receptors family 1 profile domain-containing protein</fullName>
    </recommendedName>
</protein>
<dbReference type="AlphaFoldDB" id="A0A811LPU4"/>
<evidence type="ECO:0000256" key="5">
    <source>
        <dbReference type="RuleBase" id="RU000688"/>
    </source>
</evidence>
<reference evidence="8" key="1">
    <citation type="submission" date="2020-09" db="EMBL/GenBank/DDBJ databases">
        <authorList>
            <person name="Kikuchi T."/>
        </authorList>
    </citation>
    <scope>NUCLEOTIDE SEQUENCE</scope>
    <source>
        <strain evidence="8">SH1</strain>
    </source>
</reference>